<gene>
    <name evidence="1" type="ORF">BDY19DRAFT_264395</name>
</gene>
<organism evidence="1 2">
    <name type="scientific">Irpex rosettiformis</name>
    <dbReference type="NCBI Taxonomy" id="378272"/>
    <lineage>
        <taxon>Eukaryota</taxon>
        <taxon>Fungi</taxon>
        <taxon>Dikarya</taxon>
        <taxon>Basidiomycota</taxon>
        <taxon>Agaricomycotina</taxon>
        <taxon>Agaricomycetes</taxon>
        <taxon>Polyporales</taxon>
        <taxon>Irpicaceae</taxon>
        <taxon>Irpex</taxon>
    </lineage>
</organism>
<proteinExistence type="predicted"/>
<name>A0ACB8UH61_9APHY</name>
<evidence type="ECO:0000313" key="2">
    <source>
        <dbReference type="Proteomes" id="UP001055072"/>
    </source>
</evidence>
<accession>A0ACB8UH61</accession>
<dbReference type="EMBL" id="MU274901">
    <property type="protein sequence ID" value="KAI0093634.1"/>
    <property type="molecule type" value="Genomic_DNA"/>
</dbReference>
<comment type="caution">
    <text evidence="1">The sequence shown here is derived from an EMBL/GenBank/DDBJ whole genome shotgun (WGS) entry which is preliminary data.</text>
</comment>
<keyword evidence="2" id="KW-1185">Reference proteome</keyword>
<sequence>MIICYLHGLPRFVVAPLFYRTRSVSHILSLTSRRFTLSGTVRPLDYHVRFTPTRLLFVFSPHSLLGRQLNLISRISGLDFQGKVEYPAVSRVCAPGRFTIRQTQPAHAFSNNVNLTGSCAYTYTAAIRNSVTVSFGICRSRPLVKHNNDSYIQRMYLTAAYSNKYIQRGSTDRFLTYRVCGKFSLDKIFNK</sequence>
<protein>
    <submittedName>
        <fullName evidence="1">Uncharacterized protein</fullName>
    </submittedName>
</protein>
<evidence type="ECO:0000313" key="1">
    <source>
        <dbReference type="EMBL" id="KAI0093634.1"/>
    </source>
</evidence>
<dbReference type="Proteomes" id="UP001055072">
    <property type="component" value="Unassembled WGS sequence"/>
</dbReference>
<reference evidence="1" key="1">
    <citation type="journal article" date="2021" name="Environ. Microbiol.">
        <title>Gene family expansions and transcriptome signatures uncover fungal adaptations to wood decay.</title>
        <authorList>
            <person name="Hage H."/>
            <person name="Miyauchi S."/>
            <person name="Viragh M."/>
            <person name="Drula E."/>
            <person name="Min B."/>
            <person name="Chaduli D."/>
            <person name="Navarro D."/>
            <person name="Favel A."/>
            <person name="Norest M."/>
            <person name="Lesage-Meessen L."/>
            <person name="Balint B."/>
            <person name="Merenyi Z."/>
            <person name="de Eugenio L."/>
            <person name="Morin E."/>
            <person name="Martinez A.T."/>
            <person name="Baldrian P."/>
            <person name="Stursova M."/>
            <person name="Martinez M.J."/>
            <person name="Novotny C."/>
            <person name="Magnuson J.K."/>
            <person name="Spatafora J.W."/>
            <person name="Maurice S."/>
            <person name="Pangilinan J."/>
            <person name="Andreopoulos W."/>
            <person name="LaButti K."/>
            <person name="Hundley H."/>
            <person name="Na H."/>
            <person name="Kuo A."/>
            <person name="Barry K."/>
            <person name="Lipzen A."/>
            <person name="Henrissat B."/>
            <person name="Riley R."/>
            <person name="Ahrendt S."/>
            <person name="Nagy L.G."/>
            <person name="Grigoriev I.V."/>
            <person name="Martin F."/>
            <person name="Rosso M.N."/>
        </authorList>
    </citation>
    <scope>NUCLEOTIDE SEQUENCE</scope>
    <source>
        <strain evidence="1">CBS 384.51</strain>
    </source>
</reference>